<dbReference type="AlphaFoldDB" id="A0A1H9H2D2"/>
<evidence type="ECO:0000313" key="3">
    <source>
        <dbReference type="EMBL" id="SEQ56486.1"/>
    </source>
</evidence>
<dbReference type="Pfam" id="PF13539">
    <property type="entry name" value="Peptidase_M15_4"/>
    <property type="match status" value="1"/>
</dbReference>
<dbReference type="EMBL" id="FOFU01000006">
    <property type="protein sequence ID" value="SEQ56486.1"/>
    <property type="molecule type" value="Genomic_DNA"/>
</dbReference>
<evidence type="ECO:0000313" key="4">
    <source>
        <dbReference type="Proteomes" id="UP000182360"/>
    </source>
</evidence>
<protein>
    <submittedName>
        <fullName evidence="3">D-alanyl-D-alanine carboxypeptidase</fullName>
    </submittedName>
</protein>
<dbReference type="InterPro" id="IPR039561">
    <property type="entry name" value="Peptidase_M15C"/>
</dbReference>
<feature type="chain" id="PRO_5010274790" evidence="1">
    <location>
        <begin position="19"/>
        <end position="300"/>
    </location>
</feature>
<sequence length="300" mass="35383">MRKLLFLISLLFFSQTFAQERPFIGIGNLKYFERAYPDIGFEKHFDTEISDWKISVGIPVVPGDKSTIKKVVDFYWANGSFLPASELSNKDKYWSLLYNYPQVLIDPETYTEEEKEQIKNFSSTENRQEGAGTPMFFFEALYSAETRRSLESNIVRISFLGKLTNVHKRMEAPLKRVEEKINKLAETDSDVKHFLANMKSCDAYYWRIIEGTNRKSFHSLGIAMDILPKSQEGKQIFWSWAKSKYPNTWMLIPLKNRWMPPESVIQAFEEEGFIWGGKWVIYDNMHFEYHPELIQYNFFK</sequence>
<keyword evidence="4" id="KW-1185">Reference proteome</keyword>
<organism evidence="3 4">
    <name type="scientific">Treponema bryantii</name>
    <dbReference type="NCBI Taxonomy" id="163"/>
    <lineage>
        <taxon>Bacteria</taxon>
        <taxon>Pseudomonadati</taxon>
        <taxon>Spirochaetota</taxon>
        <taxon>Spirochaetia</taxon>
        <taxon>Spirochaetales</taxon>
        <taxon>Treponemataceae</taxon>
        <taxon>Treponema</taxon>
    </lineage>
</organism>
<dbReference type="InterPro" id="IPR009045">
    <property type="entry name" value="Zn_M74/Hedgehog-like"/>
</dbReference>
<dbReference type="SUPFAM" id="SSF55166">
    <property type="entry name" value="Hedgehog/DD-peptidase"/>
    <property type="match status" value="1"/>
</dbReference>
<accession>A0A1H9H2D2</accession>
<dbReference type="Proteomes" id="UP000182360">
    <property type="component" value="Unassembled WGS sequence"/>
</dbReference>
<proteinExistence type="predicted"/>
<evidence type="ECO:0000256" key="1">
    <source>
        <dbReference type="SAM" id="SignalP"/>
    </source>
</evidence>
<keyword evidence="1" id="KW-0732">Signal</keyword>
<dbReference type="RefSeq" id="WP_074643994.1">
    <property type="nucleotide sequence ID" value="NZ_FOFU01000006.1"/>
</dbReference>
<dbReference type="OrthoDB" id="9799970at2"/>
<feature type="domain" description="Peptidase M15C" evidence="2">
    <location>
        <begin position="211"/>
        <end position="289"/>
    </location>
</feature>
<keyword evidence="3" id="KW-0121">Carboxypeptidase</keyword>
<dbReference type="GO" id="GO:0004180">
    <property type="term" value="F:carboxypeptidase activity"/>
    <property type="evidence" value="ECO:0007669"/>
    <property type="project" value="UniProtKB-KW"/>
</dbReference>
<feature type="signal peptide" evidence="1">
    <location>
        <begin position="1"/>
        <end position="18"/>
    </location>
</feature>
<name>A0A1H9H2D2_9SPIR</name>
<reference evidence="3 4" key="1">
    <citation type="submission" date="2016-10" db="EMBL/GenBank/DDBJ databases">
        <authorList>
            <person name="de Groot N.N."/>
        </authorList>
    </citation>
    <scope>NUCLEOTIDE SEQUENCE [LARGE SCALE GENOMIC DNA]</scope>
    <source>
        <strain evidence="3 4">B25</strain>
    </source>
</reference>
<gene>
    <name evidence="3" type="ORF">SAMN04487977_10620</name>
</gene>
<keyword evidence="3" id="KW-0378">Hydrolase</keyword>
<evidence type="ECO:0000259" key="2">
    <source>
        <dbReference type="Pfam" id="PF13539"/>
    </source>
</evidence>
<keyword evidence="3" id="KW-0645">Protease</keyword>
<dbReference type="Gene3D" id="3.30.1380.10">
    <property type="match status" value="1"/>
</dbReference>